<evidence type="ECO:0000313" key="3">
    <source>
        <dbReference type="Proteomes" id="UP001320326"/>
    </source>
</evidence>
<dbReference type="InterPro" id="IPR029063">
    <property type="entry name" value="SAM-dependent_MTases_sf"/>
</dbReference>
<proteinExistence type="predicted"/>
<dbReference type="InterPro" id="IPR038576">
    <property type="entry name" value="Methyltransf_Zn-bd_dom_put_sf"/>
</dbReference>
<dbReference type="Pfam" id="PF08484">
    <property type="entry name" value="Methyltransf_14"/>
    <property type="match status" value="1"/>
</dbReference>
<protein>
    <recommendedName>
        <fullName evidence="1">C-methyltransferase domain-containing protein</fullName>
    </recommendedName>
</protein>
<dbReference type="InterPro" id="IPR013691">
    <property type="entry name" value="MeTrfase_14"/>
</dbReference>
<accession>A0AAN1X878</accession>
<dbReference type="PANTHER" id="PTHR43861">
    <property type="entry name" value="TRANS-ACONITATE 2-METHYLTRANSFERASE-RELATED"/>
    <property type="match status" value="1"/>
</dbReference>
<dbReference type="Gene3D" id="6.20.50.110">
    <property type="entry name" value="Methyltransferase, zinc-binding domain"/>
    <property type="match status" value="1"/>
</dbReference>
<dbReference type="Gene3D" id="3.40.50.150">
    <property type="entry name" value="Vaccinia Virus protein VP39"/>
    <property type="match status" value="1"/>
</dbReference>
<gene>
    <name evidence="2" type="ORF">MIZ01_0507</name>
</gene>
<evidence type="ECO:0000313" key="2">
    <source>
        <dbReference type="EMBL" id="BCK86741.1"/>
    </source>
</evidence>
<dbReference type="Gene3D" id="3.40.50.720">
    <property type="entry name" value="NAD(P)-binding Rossmann-like Domain"/>
    <property type="match status" value="1"/>
</dbReference>
<dbReference type="Pfam" id="PF13489">
    <property type="entry name" value="Methyltransf_23"/>
    <property type="match status" value="1"/>
</dbReference>
<dbReference type="PANTHER" id="PTHR43861:SF6">
    <property type="entry name" value="METHYLTRANSFERASE TYPE 11"/>
    <property type="match status" value="1"/>
</dbReference>
<keyword evidence="3" id="KW-1185">Reference proteome</keyword>
<feature type="domain" description="C-methyltransferase" evidence="1">
    <location>
        <begin position="265"/>
        <end position="363"/>
    </location>
</feature>
<dbReference type="EMBL" id="AP023423">
    <property type="protein sequence ID" value="BCK86741.1"/>
    <property type="molecule type" value="Genomic_DNA"/>
</dbReference>
<dbReference type="AlphaFoldDB" id="A0AAN1X878"/>
<reference evidence="2 3" key="1">
    <citation type="journal article" date="2022" name="Int. J. Syst. Evol. Microbiol.">
        <title>&lt;i&gt;Sideroxyarcus emersonii&lt;/i&gt; gen. nov. sp. nov., a neutrophilic, microaerobic iron- and thiosulfate-oxidizing bacterium isolated from iron-rich wetland sediment.</title>
        <authorList>
            <person name="Kato S."/>
            <person name="Itoh T."/>
            <person name="Iino T."/>
            <person name="Ohkuma M."/>
        </authorList>
    </citation>
    <scope>NUCLEOTIDE SEQUENCE [LARGE SCALE GENOMIC DNA]</scope>
    <source>
        <strain evidence="2 3">MIZ01</strain>
    </source>
</reference>
<dbReference type="Proteomes" id="UP001320326">
    <property type="component" value="Chromosome"/>
</dbReference>
<dbReference type="SUPFAM" id="SSF53335">
    <property type="entry name" value="S-adenosyl-L-methionine-dependent methyltransferases"/>
    <property type="match status" value="1"/>
</dbReference>
<dbReference type="KEGG" id="seme:MIZ01_0507"/>
<name>A0AAN1X878_9PROT</name>
<sequence>MSRALCRMCSLPLGSERLLHFGNMPKAAQFLPNADSLAQDAGVDLDIYQCAACGLVQTGNAPVPYYKEVVRAAAFSAEMKEFRHEQFAAFVRKHGLLGKKLLEVGCGRGEYLSLFQEEGVDAYGIEYAEPSVAHCMAQGLNAACGFIDSADYAVPHAPFDAFAVLSFLEHWPDPNAGLRGIAHNLSDDGIGLVEVPNFDMILNKNLFAEFISDHLCYFTRDTLQTLLRLNGFEVIECNEVWHGYILSAVVRKRKPCDVSAFAVSRLKLQHEFRDVIRQHGAQGIAIWGAGHQALAMIALLELAGEIDYVVDSAPFKQNRFTPASHIPIVAPERLNTHPVALIIVMAASYSDEVARYIRREWGNSMRVAILREDGLQLV</sequence>
<organism evidence="2 3">
    <name type="scientific">Sideroxyarcus emersonii</name>
    <dbReference type="NCBI Taxonomy" id="2764705"/>
    <lineage>
        <taxon>Bacteria</taxon>
        <taxon>Pseudomonadati</taxon>
        <taxon>Pseudomonadota</taxon>
        <taxon>Betaproteobacteria</taxon>
        <taxon>Nitrosomonadales</taxon>
        <taxon>Gallionellaceae</taxon>
        <taxon>Sideroxyarcus</taxon>
    </lineage>
</organism>
<evidence type="ECO:0000259" key="1">
    <source>
        <dbReference type="Pfam" id="PF08484"/>
    </source>
</evidence>